<reference evidence="2 3" key="1">
    <citation type="journal article" date="2016" name="Nat. Commun.">
        <title>Thousands of microbial genomes shed light on interconnected biogeochemical processes in an aquifer system.</title>
        <authorList>
            <person name="Anantharaman K."/>
            <person name="Brown C.T."/>
            <person name="Hug L.A."/>
            <person name="Sharon I."/>
            <person name="Castelle C.J."/>
            <person name="Probst A.J."/>
            <person name="Thomas B.C."/>
            <person name="Singh A."/>
            <person name="Wilkins M.J."/>
            <person name="Karaoz U."/>
            <person name="Brodie E.L."/>
            <person name="Williams K.H."/>
            <person name="Hubbard S.S."/>
            <person name="Banfield J.F."/>
        </authorList>
    </citation>
    <scope>NUCLEOTIDE SEQUENCE [LARGE SCALE GENOMIC DNA]</scope>
</reference>
<sequence>MTSRTIPHQQQKEVFTLLHALPLAAGLSEGELGSLSEYLTSATYPKGKVVFEQGGRRDALLLIKEGRLSIYKEFGDAPEVFAVLHPGNFCCEEALTDQRSVHSKSGQALDELKTLELTYTAFRALSSEHPRLALFLLEKLLQSVAERLHRTDNRLITLYHTGRIISITLPVEEMGRQILAALHEVIRAKRSLFVSFLPSLNRIQLLAHHGFAIPPFGGEDHIPLTGDPVLGLIAANGATILVTRDNPLPHTVDVAYASPSMVGVPITEEGKTIGAILMLDKQNDEFNLNNVMLLEIVARQIAGAIEEGEALHRHQAEEELKRVYIRPL</sequence>
<dbReference type="InterPro" id="IPR003018">
    <property type="entry name" value="GAF"/>
</dbReference>
<dbReference type="PROSITE" id="PS50042">
    <property type="entry name" value="CNMP_BINDING_3"/>
    <property type="match status" value="1"/>
</dbReference>
<dbReference type="GO" id="GO:0005829">
    <property type="term" value="C:cytosol"/>
    <property type="evidence" value="ECO:0007669"/>
    <property type="project" value="TreeGrafter"/>
</dbReference>
<accession>A0A1F7VBA7</accession>
<dbReference type="Gene3D" id="2.60.120.10">
    <property type="entry name" value="Jelly Rolls"/>
    <property type="match status" value="1"/>
</dbReference>
<dbReference type="InterPro" id="IPR050397">
    <property type="entry name" value="Env_Response_Regulators"/>
</dbReference>
<proteinExistence type="predicted"/>
<gene>
    <name evidence="2" type="ORF">A3I42_00365</name>
</gene>
<dbReference type="Pfam" id="PF00027">
    <property type="entry name" value="cNMP_binding"/>
    <property type="match status" value="1"/>
</dbReference>
<dbReference type="SMART" id="SM00100">
    <property type="entry name" value="cNMP"/>
    <property type="match status" value="1"/>
</dbReference>
<dbReference type="CDD" id="cd00038">
    <property type="entry name" value="CAP_ED"/>
    <property type="match status" value="1"/>
</dbReference>
<dbReference type="InterPro" id="IPR018490">
    <property type="entry name" value="cNMP-bd_dom_sf"/>
</dbReference>
<protein>
    <recommendedName>
        <fullName evidence="1">Cyclic nucleotide-binding domain-containing protein</fullName>
    </recommendedName>
</protein>
<evidence type="ECO:0000313" key="2">
    <source>
        <dbReference type="EMBL" id="OGL87820.1"/>
    </source>
</evidence>
<dbReference type="Gene3D" id="3.30.450.40">
    <property type="match status" value="1"/>
</dbReference>
<dbReference type="SUPFAM" id="SSF51206">
    <property type="entry name" value="cAMP-binding domain-like"/>
    <property type="match status" value="1"/>
</dbReference>
<dbReference type="InterPro" id="IPR000595">
    <property type="entry name" value="cNMP-bd_dom"/>
</dbReference>
<dbReference type="PANTHER" id="PTHR24567">
    <property type="entry name" value="CRP FAMILY TRANSCRIPTIONAL REGULATORY PROTEIN"/>
    <property type="match status" value="1"/>
</dbReference>
<dbReference type="Pfam" id="PF01590">
    <property type="entry name" value="GAF"/>
    <property type="match status" value="1"/>
</dbReference>
<dbReference type="InterPro" id="IPR014710">
    <property type="entry name" value="RmlC-like_jellyroll"/>
</dbReference>
<name>A0A1F7VBA7_9BACT</name>
<evidence type="ECO:0000313" key="3">
    <source>
        <dbReference type="Proteomes" id="UP000178264"/>
    </source>
</evidence>
<feature type="domain" description="Cyclic nucleotide-binding" evidence="1">
    <location>
        <begin position="23"/>
        <end position="143"/>
    </location>
</feature>
<dbReference type="SMART" id="SM00065">
    <property type="entry name" value="GAF"/>
    <property type="match status" value="1"/>
</dbReference>
<evidence type="ECO:0000259" key="1">
    <source>
        <dbReference type="PROSITE" id="PS50042"/>
    </source>
</evidence>
<comment type="caution">
    <text evidence="2">The sequence shown here is derived from an EMBL/GenBank/DDBJ whole genome shotgun (WGS) entry which is preliminary data.</text>
</comment>
<dbReference type="SUPFAM" id="SSF55781">
    <property type="entry name" value="GAF domain-like"/>
    <property type="match status" value="1"/>
</dbReference>
<organism evidence="2 3">
    <name type="scientific">Candidatus Uhrbacteria bacterium RIFCSPLOWO2_02_FULL_49_11</name>
    <dbReference type="NCBI Taxonomy" id="1802409"/>
    <lineage>
        <taxon>Bacteria</taxon>
        <taxon>Candidatus Uhriibacteriota</taxon>
    </lineage>
</organism>
<dbReference type="InterPro" id="IPR029016">
    <property type="entry name" value="GAF-like_dom_sf"/>
</dbReference>
<dbReference type="Proteomes" id="UP000178264">
    <property type="component" value="Unassembled WGS sequence"/>
</dbReference>
<dbReference type="EMBL" id="MGER01000054">
    <property type="protein sequence ID" value="OGL87820.1"/>
    <property type="molecule type" value="Genomic_DNA"/>
</dbReference>
<dbReference type="GO" id="GO:0003700">
    <property type="term" value="F:DNA-binding transcription factor activity"/>
    <property type="evidence" value="ECO:0007669"/>
    <property type="project" value="TreeGrafter"/>
</dbReference>
<dbReference type="AlphaFoldDB" id="A0A1F7VBA7"/>
<dbReference type="PANTHER" id="PTHR24567:SF26">
    <property type="entry name" value="REGULATORY PROTEIN YEIL"/>
    <property type="match status" value="1"/>
</dbReference>